<keyword evidence="2" id="KW-0479">Metal-binding</keyword>
<evidence type="ECO:0000256" key="3">
    <source>
        <dbReference type="ARBA" id="ARBA00022729"/>
    </source>
</evidence>
<feature type="domain" description="EF-hand" evidence="13">
    <location>
        <begin position="58"/>
        <end position="93"/>
    </location>
</feature>
<evidence type="ECO:0000313" key="14">
    <source>
        <dbReference type="EMBL" id="PFX28619.1"/>
    </source>
</evidence>
<evidence type="ECO:0000256" key="6">
    <source>
        <dbReference type="ARBA" id="ARBA00022837"/>
    </source>
</evidence>
<keyword evidence="15" id="KW-1185">Reference proteome</keyword>
<feature type="chain" id="PRO_5012451142" description="Reticulocalbin-3" evidence="12">
    <location>
        <begin position="25"/>
        <end position="298"/>
    </location>
</feature>
<evidence type="ECO:0000259" key="13">
    <source>
        <dbReference type="PROSITE" id="PS50222"/>
    </source>
</evidence>
<dbReference type="Gene3D" id="1.10.238.10">
    <property type="entry name" value="EF-hand"/>
    <property type="match status" value="3"/>
</dbReference>
<dbReference type="InterPro" id="IPR011992">
    <property type="entry name" value="EF-hand-dom_pair"/>
</dbReference>
<gene>
    <name evidence="14" type="primary">calua</name>
    <name evidence="14" type="ORF">AWC38_SpisGene6666</name>
</gene>
<reference evidence="15" key="1">
    <citation type="journal article" date="2017" name="bioRxiv">
        <title>Comparative analysis of the genomes of Stylophora pistillata and Acropora digitifera provides evidence for extensive differences between species of corals.</title>
        <authorList>
            <person name="Voolstra C.R."/>
            <person name="Li Y."/>
            <person name="Liew Y.J."/>
            <person name="Baumgarten S."/>
            <person name="Zoccola D."/>
            <person name="Flot J.-F."/>
            <person name="Tambutte S."/>
            <person name="Allemand D."/>
            <person name="Aranda M."/>
        </authorList>
    </citation>
    <scope>NUCLEOTIDE SEQUENCE [LARGE SCALE GENOMIC DNA]</scope>
</reference>
<keyword evidence="7" id="KW-0325">Glycoprotein</keyword>
<protein>
    <recommendedName>
        <fullName evidence="11">Reticulocalbin-3</fullName>
    </recommendedName>
</protein>
<dbReference type="OrthoDB" id="293868at2759"/>
<organism evidence="14 15">
    <name type="scientific">Stylophora pistillata</name>
    <name type="common">Smooth cauliflower coral</name>
    <dbReference type="NCBI Taxonomy" id="50429"/>
    <lineage>
        <taxon>Eukaryota</taxon>
        <taxon>Metazoa</taxon>
        <taxon>Cnidaria</taxon>
        <taxon>Anthozoa</taxon>
        <taxon>Hexacorallia</taxon>
        <taxon>Scleractinia</taxon>
        <taxon>Astrocoeniina</taxon>
        <taxon>Pocilloporidae</taxon>
        <taxon>Stylophora</taxon>
    </lineage>
</organism>
<sequence>MKPQSSVFFIAVLIFLVDLSVEYSEHSFGGRTHSNQDDHIAFLGEKMAKEFDKLSPQESRRRLRMLVPRIDINKDGFVEEAELEIWVRHKMQKWTVDEDVDAIFRDLDMNNNDKVTWKEYMTRTFGFTEEDMHIKWERSNLEKYVLFDKKKWRYSDQDKDAMLNRQEYEYFHHPKEHEIMLPYIAVEILDRYDKDQDGRLSLDEYLAYIDMPTFNTLYITDFNEKYDLDHDGFLNLKEMEEWRRPKNFNKALGEAQHLIEYADMNKDGKLTADEFVTSHEIFAGSYVTQFGQTYHDEF</sequence>
<dbReference type="FunFam" id="1.10.238.10:FF:000104">
    <property type="entry name" value="calumenin isoform X1"/>
    <property type="match status" value="1"/>
</dbReference>
<evidence type="ECO:0000256" key="2">
    <source>
        <dbReference type="ARBA" id="ARBA00022723"/>
    </source>
</evidence>
<dbReference type="GO" id="GO:0005788">
    <property type="term" value="C:endoplasmic reticulum lumen"/>
    <property type="evidence" value="ECO:0007669"/>
    <property type="project" value="UniProtKB-SubCell"/>
</dbReference>
<keyword evidence="3 12" id="KW-0732">Signal</keyword>
<dbReference type="Pfam" id="PF13202">
    <property type="entry name" value="EF-hand_5"/>
    <property type="match status" value="1"/>
</dbReference>
<evidence type="ECO:0000256" key="1">
    <source>
        <dbReference type="ARBA" id="ARBA00004319"/>
    </source>
</evidence>
<evidence type="ECO:0000313" key="15">
    <source>
        <dbReference type="Proteomes" id="UP000225706"/>
    </source>
</evidence>
<comment type="subunit">
    <text evidence="10">Interacts with PCSK6 (immature form including the propeptide); probably involved in the maturation and the secretion of PCSK6.</text>
</comment>
<dbReference type="EMBL" id="LSMT01000080">
    <property type="protein sequence ID" value="PFX28619.1"/>
    <property type="molecule type" value="Genomic_DNA"/>
</dbReference>
<dbReference type="SUPFAM" id="SSF47473">
    <property type="entry name" value="EF-hand"/>
    <property type="match status" value="2"/>
</dbReference>
<dbReference type="Pfam" id="PF13499">
    <property type="entry name" value="EF-hand_7"/>
    <property type="match status" value="2"/>
</dbReference>
<accession>A0A2B4SHN2</accession>
<evidence type="ECO:0000256" key="11">
    <source>
        <dbReference type="ARBA" id="ARBA00072696"/>
    </source>
</evidence>
<dbReference type="GO" id="GO:0015031">
    <property type="term" value="P:protein transport"/>
    <property type="evidence" value="ECO:0007669"/>
    <property type="project" value="UniProtKB-ARBA"/>
</dbReference>
<dbReference type="PROSITE" id="PS50222">
    <property type="entry name" value="EF_HAND_2"/>
    <property type="match status" value="4"/>
</dbReference>
<evidence type="ECO:0000256" key="7">
    <source>
        <dbReference type="ARBA" id="ARBA00023180"/>
    </source>
</evidence>
<feature type="signal peptide" evidence="12">
    <location>
        <begin position="1"/>
        <end position="24"/>
    </location>
</feature>
<evidence type="ECO:0000256" key="10">
    <source>
        <dbReference type="ARBA" id="ARBA00063143"/>
    </source>
</evidence>
<name>A0A2B4SHN2_STYPI</name>
<evidence type="ECO:0000256" key="5">
    <source>
        <dbReference type="ARBA" id="ARBA00022824"/>
    </source>
</evidence>
<evidence type="ECO:0000256" key="9">
    <source>
        <dbReference type="ARBA" id="ARBA00056975"/>
    </source>
</evidence>
<evidence type="ECO:0000256" key="8">
    <source>
        <dbReference type="ARBA" id="ARBA00023186"/>
    </source>
</evidence>
<dbReference type="PANTHER" id="PTHR10827:SF52">
    <property type="entry name" value="IP16409P"/>
    <property type="match status" value="1"/>
</dbReference>
<evidence type="ECO:0000256" key="4">
    <source>
        <dbReference type="ARBA" id="ARBA00022737"/>
    </source>
</evidence>
<dbReference type="GO" id="GO:0005509">
    <property type="term" value="F:calcium ion binding"/>
    <property type="evidence" value="ECO:0007669"/>
    <property type="project" value="InterPro"/>
</dbReference>
<dbReference type="SMART" id="SM00054">
    <property type="entry name" value="EFh"/>
    <property type="match status" value="5"/>
</dbReference>
<dbReference type="Proteomes" id="UP000225706">
    <property type="component" value="Unassembled WGS sequence"/>
</dbReference>
<keyword evidence="4" id="KW-0677">Repeat</keyword>
<dbReference type="PANTHER" id="PTHR10827">
    <property type="entry name" value="RETICULOCALBIN"/>
    <property type="match status" value="1"/>
</dbReference>
<feature type="domain" description="EF-hand" evidence="13">
    <location>
        <begin position="250"/>
        <end position="285"/>
    </location>
</feature>
<feature type="domain" description="EF-hand" evidence="13">
    <location>
        <begin position="187"/>
        <end position="215"/>
    </location>
</feature>
<keyword evidence="6" id="KW-0106">Calcium</keyword>
<dbReference type="PROSITE" id="PS00018">
    <property type="entry name" value="EF_HAND_1"/>
    <property type="match status" value="5"/>
</dbReference>
<proteinExistence type="predicted"/>
<evidence type="ECO:0000256" key="12">
    <source>
        <dbReference type="SAM" id="SignalP"/>
    </source>
</evidence>
<dbReference type="STRING" id="50429.A0A2B4SHN2"/>
<comment type="caution">
    <text evidence="14">The sequence shown here is derived from an EMBL/GenBank/DDBJ whole genome shotgun (WGS) entry which is preliminary data.</text>
</comment>
<comment type="function">
    <text evidence="9">Probable molecular chaperone assisting protein biosynthesis and transport in the endoplasmic reticulum. Required for the proper biosynthesis and transport of pulmonary surfactant-associated protein A/SP-A, pulmonary surfactant-associated protein D/SP-D and the lipid transporter ABCA3. By regulating both the proper expression and the degradation through the endoplasmic reticulum-associated protein degradation pathway of these proteins plays a crucial role in pulmonary surfactant homeostasis. Has an anti-fibrotic activity by negatively regulating the secretion of type I and type III collagens. This calcium-binding protein also transiently associates with immature PCSK6 and regulates its secretion.</text>
</comment>
<keyword evidence="5" id="KW-0256">Endoplasmic reticulum</keyword>
<dbReference type="AlphaFoldDB" id="A0A2B4SHN2"/>
<dbReference type="InterPro" id="IPR002048">
    <property type="entry name" value="EF_hand_dom"/>
</dbReference>
<dbReference type="InterPro" id="IPR018247">
    <property type="entry name" value="EF_Hand_1_Ca_BS"/>
</dbReference>
<feature type="domain" description="EF-hand" evidence="13">
    <location>
        <begin position="95"/>
        <end position="130"/>
    </location>
</feature>
<comment type="subcellular location">
    <subcellularLocation>
        <location evidence="1">Endoplasmic reticulum lumen</location>
    </subcellularLocation>
</comment>
<keyword evidence="8" id="KW-0143">Chaperone</keyword>